<keyword evidence="2" id="KW-1185">Reference proteome</keyword>
<dbReference type="EMBL" id="JAANER010000004">
    <property type="protein sequence ID" value="KAG9190515.1"/>
    <property type="molecule type" value="Genomic_DNA"/>
</dbReference>
<proteinExistence type="predicted"/>
<gene>
    <name evidence="1" type="ORF">G6011_08603</name>
</gene>
<evidence type="ECO:0000313" key="2">
    <source>
        <dbReference type="Proteomes" id="UP001199106"/>
    </source>
</evidence>
<dbReference type="AlphaFoldDB" id="A0AAD4I688"/>
<name>A0AAD4I688_9PLEO</name>
<protein>
    <submittedName>
        <fullName evidence="1">Uncharacterized protein</fullName>
    </submittedName>
</protein>
<evidence type="ECO:0000313" key="1">
    <source>
        <dbReference type="EMBL" id="KAG9190515.1"/>
    </source>
</evidence>
<accession>A0AAD4I688</accession>
<reference evidence="1" key="1">
    <citation type="submission" date="2021-07" db="EMBL/GenBank/DDBJ databases">
        <title>Genome Resource of American Ginseng Black Spot Pathogen Alternaria panax.</title>
        <authorList>
            <person name="Qiu C."/>
            <person name="Wang W."/>
            <person name="Liu Z."/>
        </authorList>
    </citation>
    <scope>NUCLEOTIDE SEQUENCE</scope>
    <source>
        <strain evidence="1">BNCC115425</strain>
    </source>
</reference>
<comment type="caution">
    <text evidence="1">The sequence shown here is derived from an EMBL/GenBank/DDBJ whole genome shotgun (WGS) entry which is preliminary data.</text>
</comment>
<dbReference type="Proteomes" id="UP001199106">
    <property type="component" value="Unassembled WGS sequence"/>
</dbReference>
<organism evidence="1 2">
    <name type="scientific">Alternaria panax</name>
    <dbReference type="NCBI Taxonomy" id="48097"/>
    <lineage>
        <taxon>Eukaryota</taxon>
        <taxon>Fungi</taxon>
        <taxon>Dikarya</taxon>
        <taxon>Ascomycota</taxon>
        <taxon>Pezizomycotina</taxon>
        <taxon>Dothideomycetes</taxon>
        <taxon>Pleosporomycetidae</taxon>
        <taxon>Pleosporales</taxon>
        <taxon>Pleosporineae</taxon>
        <taxon>Pleosporaceae</taxon>
        <taxon>Alternaria</taxon>
        <taxon>Alternaria sect. Panax</taxon>
    </lineage>
</organism>
<sequence>MWMLQLLRNHGTRLDDPTSKAELDLQSLPSRSPLCLSDVAAIVAIQDSSNPSSRSQRFSTAHHRLDEITPVVPPNAHFTHEAPPSTPYGYTLWLPLIAKSQKVTDAWVATNRIHTSLLHEVVGMLQCTKPGKKLATLLDGNRKWFIRLDQMSPKNSPMGGKLPSSTPEQVITKICTSMRAYGCLAREFEDAKNENRKM</sequence>